<dbReference type="InterPro" id="IPR004089">
    <property type="entry name" value="MCPsignal_dom"/>
</dbReference>
<dbReference type="Gene3D" id="1.10.287.950">
    <property type="entry name" value="Methyl-accepting chemotaxis protein"/>
    <property type="match status" value="1"/>
</dbReference>
<dbReference type="PANTHER" id="PTHR32089:SF114">
    <property type="entry name" value="METHYL-ACCEPTING CHEMOTAXIS PROTEIN MCPB"/>
    <property type="match status" value="1"/>
</dbReference>
<comment type="caution">
    <text evidence="4">The sequence shown here is derived from an EMBL/GenBank/DDBJ whole genome shotgun (WGS) entry which is preliminary data.</text>
</comment>
<dbReference type="EMBL" id="AACKMW020000043">
    <property type="protein sequence ID" value="MPB99785.1"/>
    <property type="molecule type" value="Genomic_DNA"/>
</dbReference>
<organism evidence="4 5">
    <name type="scientific">Campylobacter subantarcticus</name>
    <dbReference type="NCBI Taxonomy" id="497724"/>
    <lineage>
        <taxon>Bacteria</taxon>
        <taxon>Pseudomonadati</taxon>
        <taxon>Campylobacterota</taxon>
        <taxon>Epsilonproteobacteria</taxon>
        <taxon>Campylobacterales</taxon>
        <taxon>Campylobacteraceae</taxon>
        <taxon>Campylobacter</taxon>
    </lineage>
</organism>
<dbReference type="Proteomes" id="UP000364097">
    <property type="component" value="Unassembled WGS sequence"/>
</dbReference>
<proteinExistence type="predicted"/>
<evidence type="ECO:0000313" key="5">
    <source>
        <dbReference type="Proteomes" id="UP000364097"/>
    </source>
</evidence>
<dbReference type="PANTHER" id="PTHR32089">
    <property type="entry name" value="METHYL-ACCEPTING CHEMOTAXIS PROTEIN MCPB"/>
    <property type="match status" value="1"/>
</dbReference>
<dbReference type="SUPFAM" id="SSF58104">
    <property type="entry name" value="Methyl-accepting chemotaxis protein (MCP) signaling domain"/>
    <property type="match status" value="1"/>
</dbReference>
<dbReference type="PROSITE" id="PS50111">
    <property type="entry name" value="CHEMOTAXIS_TRANSDUC_2"/>
    <property type="match status" value="1"/>
</dbReference>
<feature type="domain" description="Methyl-accepting transducer" evidence="3">
    <location>
        <begin position="1"/>
        <end position="34"/>
    </location>
</feature>
<dbReference type="Pfam" id="PF00015">
    <property type="entry name" value="MCPsignal"/>
    <property type="match status" value="1"/>
</dbReference>
<reference evidence="4" key="1">
    <citation type="submission" date="2019-08" db="EMBL/GenBank/DDBJ databases">
        <title>Rapid identification of Enteric Bacteria from Whole Genome Sequences (WGS) using Average Nucleotide Identity (ANI).</title>
        <authorList>
            <person name="Lane C."/>
        </authorList>
    </citation>
    <scope>NUCLEOTIDE SEQUENCE [LARGE SCALE GENOMIC DNA]</scope>
    <source>
        <strain evidence="4">2010D-8461</strain>
    </source>
</reference>
<keyword evidence="1 2" id="KW-0807">Transducer</keyword>
<keyword evidence="5" id="KW-1185">Reference proteome</keyword>
<protein>
    <recommendedName>
        <fullName evidence="3">Methyl-accepting transducer domain-containing protein</fullName>
    </recommendedName>
</protein>
<evidence type="ECO:0000256" key="2">
    <source>
        <dbReference type="PROSITE-ProRule" id="PRU00284"/>
    </source>
</evidence>
<evidence type="ECO:0000259" key="3">
    <source>
        <dbReference type="PROSITE" id="PS50111"/>
    </source>
</evidence>
<name>A0ABW9N694_9BACT</name>
<sequence length="43" mass="4804">MKAARAEEHGREFAVVADEVRNLAEKTGYSANEIIIQLILSEM</sequence>
<evidence type="ECO:0000313" key="4">
    <source>
        <dbReference type="EMBL" id="MPB99785.1"/>
    </source>
</evidence>
<gene>
    <name evidence="4" type="ORF">A0Z09_007000</name>
</gene>
<evidence type="ECO:0000256" key="1">
    <source>
        <dbReference type="ARBA" id="ARBA00023224"/>
    </source>
</evidence>
<accession>A0ABW9N694</accession>